<gene>
    <name evidence="3" type="ORF">DQ384_32470</name>
</gene>
<proteinExistence type="predicted"/>
<organism evidence="3 4">
    <name type="scientific">Sphaerisporangium album</name>
    <dbReference type="NCBI Taxonomy" id="509200"/>
    <lineage>
        <taxon>Bacteria</taxon>
        <taxon>Bacillati</taxon>
        <taxon>Actinomycetota</taxon>
        <taxon>Actinomycetes</taxon>
        <taxon>Streptosporangiales</taxon>
        <taxon>Streptosporangiaceae</taxon>
        <taxon>Sphaerisporangium</taxon>
    </lineage>
</organism>
<keyword evidence="4" id="KW-1185">Reference proteome</keyword>
<evidence type="ECO:0000313" key="3">
    <source>
        <dbReference type="EMBL" id="RCG25059.1"/>
    </source>
</evidence>
<accession>A0A367F553</accession>
<evidence type="ECO:0000256" key="1">
    <source>
        <dbReference type="SAM" id="MobiDB-lite"/>
    </source>
</evidence>
<feature type="domain" description="CHAT" evidence="2">
    <location>
        <begin position="573"/>
        <end position="854"/>
    </location>
</feature>
<evidence type="ECO:0000259" key="2">
    <source>
        <dbReference type="Pfam" id="PF12770"/>
    </source>
</evidence>
<sequence>MAAAEEAVALSGADPGRARERAEAVLAEAQARGPAEAVSVANRALALAAREFGDLGLAAEHLRLAIAAARDLPGRAAQARLSLVTVRADLGDPEGGLRVADLAERHLTGLDRHRLGVQRAVALVRLGRAAEAVAHCDGAIAGLTGSGDARFLAGGLVNRGIAHTYLEHYAEASRDLSACLAIAREAGLDHLAVLAQANIPFVAARRGDIPAAFAGYQAAEQALTGYPERLAVMRADFAEALLAAHLPGEARALLAQAVPELAMAGARGALAESRLLLAELELLVGDPRRAKAGGELAAQELASQRRHAWLPLAEEVILRARLAEERPDPRLVHELRQLAGRLVWEGWAGQAAGVRLTAAELALTLGDHATAAAELRLVIATDPAGRTHRLVRHHATALERALRGDRPGALAALRAGLAEVTSGGERLTDPGIRAHAARAGGRLAEFGLSLALADGRPGTVLGWAEHCRSLPRVPPSVHEDVVPVEGPGEPVLVAGLEDLGLVERLRERLGGAALMELVRHGDRLAAVVLTADRHALRELGSYTAAAEATVRIRYGLRRAGLRDTHAHNEVAAEAERLGAQLLGPLAGDIGDRPLVIIPTGALHTLPWPVLPACHGRPLCVASSAAAWLTATTRRPRTHASHAGADPVTAPASPPSTLVVASAGPRPRVVAVAGPDLRHAEAEAAMVVRAHRAGGVAVPSSPGTPPPPSPGSPPWSPSMAATETLRVGATCGDVLDALGYADILHVAAHGRFCVRSPLLSSITLGDGPLMAYDLLRLGRTPWLVVLSACDAGMAHAPVDGAPLGLAGAFLDQGTACVVAGLVPVRDDEALTLMTAFHALLISGRTPAEALATASRETGVDGFACFGSLGHPL</sequence>
<dbReference type="EMBL" id="QOIL01000023">
    <property type="protein sequence ID" value="RCG25059.1"/>
    <property type="molecule type" value="Genomic_DNA"/>
</dbReference>
<feature type="region of interest" description="Disordered" evidence="1">
    <location>
        <begin position="694"/>
        <end position="718"/>
    </location>
</feature>
<name>A0A367F553_9ACTN</name>
<dbReference type="Gene3D" id="1.25.40.10">
    <property type="entry name" value="Tetratricopeptide repeat domain"/>
    <property type="match status" value="1"/>
</dbReference>
<protein>
    <submittedName>
        <fullName evidence="3">CHAT domain-containing protein</fullName>
    </submittedName>
</protein>
<dbReference type="InterPro" id="IPR011990">
    <property type="entry name" value="TPR-like_helical_dom_sf"/>
</dbReference>
<feature type="region of interest" description="Disordered" evidence="1">
    <location>
        <begin position="632"/>
        <end position="654"/>
    </location>
</feature>
<dbReference type="SUPFAM" id="SSF48452">
    <property type="entry name" value="TPR-like"/>
    <property type="match status" value="1"/>
</dbReference>
<dbReference type="AlphaFoldDB" id="A0A367F553"/>
<dbReference type="Proteomes" id="UP000253094">
    <property type="component" value="Unassembled WGS sequence"/>
</dbReference>
<reference evidence="3 4" key="1">
    <citation type="submission" date="2018-06" db="EMBL/GenBank/DDBJ databases">
        <title>Sphaerisporangium craniellae sp. nov., isolated from a marine sponge in the South China Sea.</title>
        <authorList>
            <person name="Li L."/>
        </authorList>
    </citation>
    <scope>NUCLEOTIDE SEQUENCE [LARGE SCALE GENOMIC DNA]</scope>
    <source>
        <strain evidence="3 4">CCTCC AA 208026</strain>
    </source>
</reference>
<dbReference type="Pfam" id="PF12770">
    <property type="entry name" value="CHAT"/>
    <property type="match status" value="1"/>
</dbReference>
<dbReference type="InterPro" id="IPR024983">
    <property type="entry name" value="CHAT_dom"/>
</dbReference>
<comment type="caution">
    <text evidence="3">The sequence shown here is derived from an EMBL/GenBank/DDBJ whole genome shotgun (WGS) entry which is preliminary data.</text>
</comment>
<evidence type="ECO:0000313" key="4">
    <source>
        <dbReference type="Proteomes" id="UP000253094"/>
    </source>
</evidence>
<feature type="compositionally biased region" description="Pro residues" evidence="1">
    <location>
        <begin position="701"/>
        <end position="715"/>
    </location>
</feature>